<reference evidence="2" key="1">
    <citation type="journal article" date="2019" name="Int. J. Syst. Evol. Microbiol.">
        <title>The Global Catalogue of Microorganisms (GCM) 10K type strain sequencing project: providing services to taxonomists for standard genome sequencing and annotation.</title>
        <authorList>
            <consortium name="The Broad Institute Genomics Platform"/>
            <consortium name="The Broad Institute Genome Sequencing Center for Infectious Disease"/>
            <person name="Wu L."/>
            <person name="Ma J."/>
        </authorList>
    </citation>
    <scope>NUCLEOTIDE SEQUENCE [LARGE SCALE GENOMIC DNA]</scope>
    <source>
        <strain evidence="2">DFY28</strain>
    </source>
</reference>
<dbReference type="Pfam" id="PF13365">
    <property type="entry name" value="Trypsin_2"/>
    <property type="match status" value="1"/>
</dbReference>
<protein>
    <submittedName>
        <fullName evidence="1">Serine protease</fullName>
    </submittedName>
</protein>
<dbReference type="Proteomes" id="UP001597237">
    <property type="component" value="Unassembled WGS sequence"/>
</dbReference>
<sequence>MLDTPVDLIQATVQVEQPSAAGDRIIGTGFLVSSISADGTPGTVLVTANHVLARMPGGEANIGYRSLNPDGTWRYTPAPIRIRDAAEAPLWTRHPSQDVAVMRIQAPPEYAKAAIPAGYLAPQTGPDANELRPGDELLVLGFPRGVAANSAGFPILRAGRVASYPVSPKYSPTFLLDFSVFPGNSGGPVFATSGLHRTSTGPAKPLIAGLLVQQVQLNDERLDIGIVVHAQYIRETIELVEGVSQPGITTAPAKVAKVAEVAEVEGARPASEAVRATTPWRRSLDSVARSVAGIRRGAAEVLRLVSGRFADWLDPSSRSA</sequence>
<keyword evidence="2" id="KW-1185">Reference proteome</keyword>
<dbReference type="Gene3D" id="2.40.10.120">
    <property type="match status" value="1"/>
</dbReference>
<proteinExistence type="predicted"/>
<organism evidence="1 2">
    <name type="scientific">Phenylobacterium terrae</name>
    <dbReference type="NCBI Taxonomy" id="2665495"/>
    <lineage>
        <taxon>Bacteria</taxon>
        <taxon>Pseudomonadati</taxon>
        <taxon>Pseudomonadota</taxon>
        <taxon>Alphaproteobacteria</taxon>
        <taxon>Caulobacterales</taxon>
        <taxon>Caulobacteraceae</taxon>
        <taxon>Phenylobacterium</taxon>
    </lineage>
</organism>
<dbReference type="InterPro" id="IPR009003">
    <property type="entry name" value="Peptidase_S1_PA"/>
</dbReference>
<evidence type="ECO:0000313" key="2">
    <source>
        <dbReference type="Proteomes" id="UP001597237"/>
    </source>
</evidence>
<comment type="caution">
    <text evidence="1">The sequence shown here is derived from an EMBL/GenBank/DDBJ whole genome shotgun (WGS) entry which is preliminary data.</text>
</comment>
<keyword evidence="1" id="KW-0378">Hydrolase</keyword>
<dbReference type="GO" id="GO:0008233">
    <property type="term" value="F:peptidase activity"/>
    <property type="evidence" value="ECO:0007669"/>
    <property type="project" value="UniProtKB-KW"/>
</dbReference>
<dbReference type="RefSeq" id="WP_377280549.1">
    <property type="nucleotide sequence ID" value="NZ_JBHRSI010000001.1"/>
</dbReference>
<name>A0ABW4MZP1_9CAUL</name>
<accession>A0ABW4MZP1</accession>
<dbReference type="SUPFAM" id="SSF50494">
    <property type="entry name" value="Trypsin-like serine proteases"/>
    <property type="match status" value="1"/>
</dbReference>
<dbReference type="GO" id="GO:0006508">
    <property type="term" value="P:proteolysis"/>
    <property type="evidence" value="ECO:0007669"/>
    <property type="project" value="UniProtKB-KW"/>
</dbReference>
<gene>
    <name evidence="1" type="ORF">ACFSC0_03230</name>
</gene>
<dbReference type="EMBL" id="JBHUEY010000001">
    <property type="protein sequence ID" value="MFD1782395.1"/>
    <property type="molecule type" value="Genomic_DNA"/>
</dbReference>
<evidence type="ECO:0000313" key="1">
    <source>
        <dbReference type="EMBL" id="MFD1782395.1"/>
    </source>
</evidence>
<keyword evidence="1" id="KW-0645">Protease</keyword>